<dbReference type="InterPro" id="IPR053925">
    <property type="entry name" value="RecX_HTH_3rd"/>
</dbReference>
<dbReference type="InterPro" id="IPR036388">
    <property type="entry name" value="WH-like_DNA-bd_sf"/>
</dbReference>
<comment type="caution">
    <text evidence="8">The sequence shown here is derived from an EMBL/GenBank/DDBJ whole genome shotgun (WGS) entry which is preliminary data.</text>
</comment>
<dbReference type="EMBL" id="JBGFFE010000021">
    <property type="protein sequence ID" value="MEY8764404.1"/>
    <property type="molecule type" value="Genomic_DNA"/>
</dbReference>
<comment type="function">
    <text evidence="5">Modulates RecA activity.</text>
</comment>
<feature type="domain" description="RecX first three-helical" evidence="7">
    <location>
        <begin position="64"/>
        <end position="103"/>
    </location>
</feature>
<feature type="domain" description="RecX third three-helical" evidence="6">
    <location>
        <begin position="228"/>
        <end position="275"/>
    </location>
</feature>
<dbReference type="Gene3D" id="1.10.10.10">
    <property type="entry name" value="Winged helix-like DNA-binding domain superfamily/Winged helix DNA-binding domain"/>
    <property type="match status" value="4"/>
</dbReference>
<keyword evidence="4 5" id="KW-0963">Cytoplasm</keyword>
<keyword evidence="9" id="KW-1185">Reference proteome</keyword>
<evidence type="ECO:0000259" key="7">
    <source>
        <dbReference type="Pfam" id="PF21982"/>
    </source>
</evidence>
<feature type="domain" description="RecX third three-helical" evidence="6">
    <location>
        <begin position="157"/>
        <end position="204"/>
    </location>
</feature>
<comment type="subcellular location">
    <subcellularLocation>
        <location evidence="1 5">Cytoplasm</location>
    </subcellularLocation>
</comment>
<accession>A0ABV4DZT3</accession>
<proteinExistence type="inferred from homology"/>
<dbReference type="NCBIfam" id="NF001058">
    <property type="entry name" value="PRK00117.4-1"/>
    <property type="match status" value="1"/>
</dbReference>
<dbReference type="HAMAP" id="MF_01114">
    <property type="entry name" value="RecX"/>
    <property type="match status" value="1"/>
</dbReference>
<evidence type="ECO:0000313" key="9">
    <source>
        <dbReference type="Proteomes" id="UP001565220"/>
    </source>
</evidence>
<evidence type="ECO:0000256" key="5">
    <source>
        <dbReference type="HAMAP-Rule" id="MF_01114"/>
    </source>
</evidence>
<gene>
    <name evidence="5 8" type="primary">recX</name>
    <name evidence="8" type="ORF">AB8S09_12260</name>
</gene>
<evidence type="ECO:0000256" key="2">
    <source>
        <dbReference type="ARBA" id="ARBA00009695"/>
    </source>
</evidence>
<dbReference type="RefSeq" id="WP_369869243.1">
    <property type="nucleotide sequence ID" value="NZ_JBGFFE010000021.1"/>
</dbReference>
<dbReference type="Proteomes" id="UP001565220">
    <property type="component" value="Unassembled WGS sequence"/>
</dbReference>
<dbReference type="Pfam" id="PF21982">
    <property type="entry name" value="RecX_HTH1"/>
    <property type="match status" value="1"/>
</dbReference>
<dbReference type="NCBIfam" id="NF010732">
    <property type="entry name" value="PRK14134.1"/>
    <property type="match status" value="1"/>
</dbReference>
<dbReference type="InterPro" id="IPR003783">
    <property type="entry name" value="Regulatory_RecX"/>
</dbReference>
<evidence type="ECO:0000256" key="3">
    <source>
        <dbReference type="ARBA" id="ARBA00018111"/>
    </source>
</evidence>
<sequence>MAEHVITKVEIQKKNRERVNVYIDGHFAFPCNLELVYTFDITKGKIVDVEYLKGIVDENNYMKCKNSALTILDRTYKTEKQMRDKLAEKQYDDGTISKVIDFLKKYKFIDDSKFVELYIKEKIDFQGRNKIKYSLLKKGIGENILNEKLNSIDSHFEEKAALNMAQKKYASILKSENSVKKIYKKLGDYLIRKGYDFSMVKSVLGKVLKECGNFSEKGENTYFKKNNDLDELYAVAKKRYEIIIKSEKDRNKVYRRLGAYLMRRGYPWENIKKVLNKII</sequence>
<dbReference type="Pfam" id="PF21981">
    <property type="entry name" value="RecX_HTH3"/>
    <property type="match status" value="2"/>
</dbReference>
<evidence type="ECO:0000259" key="6">
    <source>
        <dbReference type="Pfam" id="PF21981"/>
    </source>
</evidence>
<reference evidence="8 9" key="1">
    <citation type="submission" date="2024-08" db="EMBL/GenBank/DDBJ databases">
        <title>Clostridium lapicellarii sp. nov., and Clostridium renhuaiense sp. nov., two species isolated from the mud in a fermentation cellar used for producing sauce-flavour Chinese liquors.</title>
        <authorList>
            <person name="Yang F."/>
            <person name="Wang H."/>
            <person name="Chen L.Q."/>
            <person name="Zhou N."/>
            <person name="Lu J.J."/>
            <person name="Pu X.X."/>
            <person name="Wan B."/>
            <person name="Wang L."/>
            <person name="Liu S.J."/>
        </authorList>
    </citation>
    <scope>NUCLEOTIDE SEQUENCE [LARGE SCALE GENOMIC DNA]</scope>
    <source>
        <strain evidence="8 9">MT-113</strain>
    </source>
</reference>
<evidence type="ECO:0000256" key="4">
    <source>
        <dbReference type="ARBA" id="ARBA00022490"/>
    </source>
</evidence>
<dbReference type="PANTHER" id="PTHR33602">
    <property type="entry name" value="REGULATORY PROTEIN RECX FAMILY PROTEIN"/>
    <property type="match status" value="1"/>
</dbReference>
<dbReference type="InterPro" id="IPR053926">
    <property type="entry name" value="RecX_HTH_1st"/>
</dbReference>
<evidence type="ECO:0000256" key="1">
    <source>
        <dbReference type="ARBA" id="ARBA00004496"/>
    </source>
</evidence>
<comment type="similarity">
    <text evidence="2 5">Belongs to the RecX family.</text>
</comment>
<dbReference type="PANTHER" id="PTHR33602:SF1">
    <property type="entry name" value="REGULATORY PROTEIN RECX FAMILY PROTEIN"/>
    <property type="match status" value="1"/>
</dbReference>
<evidence type="ECO:0000313" key="8">
    <source>
        <dbReference type="EMBL" id="MEY8764404.1"/>
    </source>
</evidence>
<protein>
    <recommendedName>
        <fullName evidence="3 5">Regulatory protein RecX</fullName>
    </recommendedName>
</protein>
<name>A0ABV4DZT3_9CLOT</name>
<organism evidence="8 9">
    <name type="scientific">Clostridium lapidicellarium</name>
    <dbReference type="NCBI Taxonomy" id="3240931"/>
    <lineage>
        <taxon>Bacteria</taxon>
        <taxon>Bacillati</taxon>
        <taxon>Bacillota</taxon>
        <taxon>Clostridia</taxon>
        <taxon>Eubacteriales</taxon>
        <taxon>Clostridiaceae</taxon>
        <taxon>Clostridium</taxon>
    </lineage>
</organism>